<dbReference type="EMBL" id="CAESAO010000022">
    <property type="protein sequence ID" value="CAB4338971.1"/>
    <property type="molecule type" value="Genomic_DNA"/>
</dbReference>
<name>A0A6J5Z8I1_9ZZZZ</name>
<protein>
    <submittedName>
        <fullName evidence="1">Unannotated protein</fullName>
    </submittedName>
</protein>
<evidence type="ECO:0000313" key="1">
    <source>
        <dbReference type="EMBL" id="CAB4338971.1"/>
    </source>
</evidence>
<proteinExistence type="predicted"/>
<sequence>MVFPDNDPRARQLVGQFEHFEAVEGIEGAVERHDRLDVRPGHEITHLAHDTDALLYARSR</sequence>
<reference evidence="1" key="1">
    <citation type="submission" date="2020-05" db="EMBL/GenBank/DDBJ databases">
        <authorList>
            <person name="Chiriac C."/>
            <person name="Salcher M."/>
            <person name="Ghai R."/>
            <person name="Kavagutti S V."/>
        </authorList>
    </citation>
    <scope>NUCLEOTIDE SEQUENCE</scope>
</reference>
<dbReference type="AlphaFoldDB" id="A0A6J5Z8I1"/>
<organism evidence="1">
    <name type="scientific">freshwater metagenome</name>
    <dbReference type="NCBI Taxonomy" id="449393"/>
    <lineage>
        <taxon>unclassified sequences</taxon>
        <taxon>metagenomes</taxon>
        <taxon>ecological metagenomes</taxon>
    </lineage>
</organism>
<accession>A0A6J5Z8I1</accession>
<gene>
    <name evidence="1" type="ORF">UFOPK3522_00419</name>
</gene>